<organism evidence="2 3">
    <name type="scientific">Fusarium redolens</name>
    <dbReference type="NCBI Taxonomy" id="48865"/>
    <lineage>
        <taxon>Eukaryota</taxon>
        <taxon>Fungi</taxon>
        <taxon>Dikarya</taxon>
        <taxon>Ascomycota</taxon>
        <taxon>Pezizomycotina</taxon>
        <taxon>Sordariomycetes</taxon>
        <taxon>Hypocreomycetidae</taxon>
        <taxon>Hypocreales</taxon>
        <taxon>Nectriaceae</taxon>
        <taxon>Fusarium</taxon>
        <taxon>Fusarium redolens species complex</taxon>
    </lineage>
</organism>
<protein>
    <submittedName>
        <fullName evidence="2">Heterokaryon incompatibility protein-domain-containing protein</fullName>
    </submittedName>
</protein>
<keyword evidence="3" id="KW-1185">Reference proteome</keyword>
<comment type="caution">
    <text evidence="2">The sequence shown here is derived from an EMBL/GenBank/DDBJ whole genome shotgun (WGS) entry which is preliminary data.</text>
</comment>
<dbReference type="RefSeq" id="XP_046041232.1">
    <property type="nucleotide sequence ID" value="XM_046200495.1"/>
</dbReference>
<evidence type="ECO:0000259" key="1">
    <source>
        <dbReference type="Pfam" id="PF06985"/>
    </source>
</evidence>
<sequence>MSEANQSQPGAHELYSPLPAGKWTRLLLLEPGAIGDPIDCSLHAAKFDTQAYDAISYVWGNPGDARSIHCQGHELEITANLFQALRQMRHPREPIRIWADALCINQADLAEKSFHVNMMGDIYVHAQRVVVCLGDDGQNGEAADVAFSVIKDYNHIAAKYLSEDLLNSREWWKPDDGYGPVTTARLQNVLPVFTHPWFERVWVLQEIGLAKNAVLAYGSSMIDFAEVMDFVQAWAKTGSSFPGVSIRTGHISDLFRYIWSSYVKDDKNSWFKSSCILRVLFQRSLKSAKLDFLDVLFRARHIQKATDHRDFVYAFLGHPLARSDDGELLVMADYTKSLSELRLCLFSGLSAHSLRFLGLVWHSIPDELASGPSWCPQLDARRAWAINGRYEASRGEDMTSVGKLPPQVDGLFLELSLYLIDTTGFRGDVAARETGDGGEPGYRIAESMLTERPSLAETYWSLLEEAETCHGLAYEDKAFAFASTLLAIMEEEDGPSIARSFADF</sequence>
<dbReference type="InterPro" id="IPR052895">
    <property type="entry name" value="HetReg/Transcr_Mod"/>
</dbReference>
<dbReference type="Pfam" id="PF06985">
    <property type="entry name" value="HET"/>
    <property type="match status" value="1"/>
</dbReference>
<dbReference type="InterPro" id="IPR010730">
    <property type="entry name" value="HET"/>
</dbReference>
<dbReference type="Proteomes" id="UP000720189">
    <property type="component" value="Unassembled WGS sequence"/>
</dbReference>
<evidence type="ECO:0000313" key="2">
    <source>
        <dbReference type="EMBL" id="KAH7207857.1"/>
    </source>
</evidence>
<feature type="domain" description="Heterokaryon incompatibility" evidence="1">
    <location>
        <begin position="52"/>
        <end position="206"/>
    </location>
</feature>
<name>A0A9P9JKB7_FUSRE</name>
<gene>
    <name evidence="2" type="ORF">BKA55DRAFT_698244</name>
</gene>
<dbReference type="OrthoDB" id="2504919at2759"/>
<proteinExistence type="predicted"/>
<dbReference type="PANTHER" id="PTHR24148:SF64">
    <property type="entry name" value="HETEROKARYON INCOMPATIBILITY DOMAIN-CONTAINING PROTEIN"/>
    <property type="match status" value="1"/>
</dbReference>
<dbReference type="PANTHER" id="PTHR24148">
    <property type="entry name" value="ANKYRIN REPEAT DOMAIN-CONTAINING PROTEIN 39 HOMOLOG-RELATED"/>
    <property type="match status" value="1"/>
</dbReference>
<evidence type="ECO:0000313" key="3">
    <source>
        <dbReference type="Proteomes" id="UP000720189"/>
    </source>
</evidence>
<dbReference type="AlphaFoldDB" id="A0A9P9JKB7"/>
<dbReference type="EMBL" id="JAGMUX010000034">
    <property type="protein sequence ID" value="KAH7207857.1"/>
    <property type="molecule type" value="Genomic_DNA"/>
</dbReference>
<accession>A0A9P9JKB7</accession>
<reference evidence="2" key="1">
    <citation type="journal article" date="2021" name="Nat. Commun.">
        <title>Genetic determinants of endophytism in the Arabidopsis root mycobiome.</title>
        <authorList>
            <person name="Mesny F."/>
            <person name="Miyauchi S."/>
            <person name="Thiergart T."/>
            <person name="Pickel B."/>
            <person name="Atanasova L."/>
            <person name="Karlsson M."/>
            <person name="Huettel B."/>
            <person name="Barry K.W."/>
            <person name="Haridas S."/>
            <person name="Chen C."/>
            <person name="Bauer D."/>
            <person name="Andreopoulos W."/>
            <person name="Pangilinan J."/>
            <person name="LaButti K."/>
            <person name="Riley R."/>
            <person name="Lipzen A."/>
            <person name="Clum A."/>
            <person name="Drula E."/>
            <person name="Henrissat B."/>
            <person name="Kohler A."/>
            <person name="Grigoriev I.V."/>
            <person name="Martin F.M."/>
            <person name="Hacquard S."/>
        </authorList>
    </citation>
    <scope>NUCLEOTIDE SEQUENCE</scope>
    <source>
        <strain evidence="2">MPI-CAGE-AT-0023</strain>
    </source>
</reference>
<dbReference type="GeneID" id="70230449"/>